<reference evidence="6" key="1">
    <citation type="submission" date="2021-06" db="EMBL/GenBank/DDBJ databases">
        <authorList>
            <person name="Kallberg Y."/>
            <person name="Tangrot J."/>
            <person name="Rosling A."/>
        </authorList>
    </citation>
    <scope>NUCLEOTIDE SEQUENCE</scope>
    <source>
        <strain evidence="6">FL966</strain>
    </source>
</reference>
<keyword evidence="3" id="KW-0804">Transcription</keyword>
<dbReference type="Gene3D" id="2.30.30.140">
    <property type="match status" value="1"/>
</dbReference>
<evidence type="ECO:0000313" key="7">
    <source>
        <dbReference type="Proteomes" id="UP000789759"/>
    </source>
</evidence>
<dbReference type="CDD" id="cd20393">
    <property type="entry name" value="Tudor_SGF29_rpt1"/>
    <property type="match status" value="1"/>
</dbReference>
<proteinExistence type="predicted"/>
<dbReference type="AlphaFoldDB" id="A0A9N9BR86"/>
<dbReference type="PANTHER" id="PTHR21539">
    <property type="entry name" value="SAGA-ASSOCIATED FACTOR 29"/>
    <property type="match status" value="1"/>
</dbReference>
<dbReference type="EMBL" id="CAJVQA010003378">
    <property type="protein sequence ID" value="CAG8573248.1"/>
    <property type="molecule type" value="Genomic_DNA"/>
</dbReference>
<keyword evidence="2" id="KW-0805">Transcription regulation</keyword>
<comment type="caution">
    <text evidence="6">The sequence shown here is derived from an EMBL/GenBank/DDBJ whole genome shotgun (WGS) entry which is preliminary data.</text>
</comment>
<gene>
    <name evidence="6" type="ORF">CPELLU_LOCUS5753</name>
</gene>
<evidence type="ECO:0000256" key="2">
    <source>
        <dbReference type="ARBA" id="ARBA00023015"/>
    </source>
</evidence>
<evidence type="ECO:0000256" key="4">
    <source>
        <dbReference type="ARBA" id="ARBA00023242"/>
    </source>
</evidence>
<dbReference type="PANTHER" id="PTHR21539:SF0">
    <property type="entry name" value="SAGA-ASSOCIATED FACTOR 29"/>
    <property type="match status" value="1"/>
</dbReference>
<accession>A0A9N9BR86</accession>
<keyword evidence="7" id="KW-1185">Reference proteome</keyword>
<dbReference type="GO" id="GO:0000124">
    <property type="term" value="C:SAGA complex"/>
    <property type="evidence" value="ECO:0007669"/>
    <property type="project" value="InterPro"/>
</dbReference>
<dbReference type="GO" id="GO:0005634">
    <property type="term" value="C:nucleus"/>
    <property type="evidence" value="ECO:0007669"/>
    <property type="project" value="UniProtKB-SubCell"/>
</dbReference>
<dbReference type="PROSITE" id="PS51518">
    <property type="entry name" value="SGF29_C"/>
    <property type="match status" value="1"/>
</dbReference>
<evidence type="ECO:0000259" key="5">
    <source>
        <dbReference type="PROSITE" id="PS51518"/>
    </source>
</evidence>
<keyword evidence="4" id="KW-0539">Nucleus</keyword>
<feature type="domain" description="SGF29 C-terminal" evidence="5">
    <location>
        <begin position="88"/>
        <end position="210"/>
    </location>
</feature>
<evidence type="ECO:0000256" key="1">
    <source>
        <dbReference type="ARBA" id="ARBA00004123"/>
    </source>
</evidence>
<organism evidence="6 7">
    <name type="scientific">Cetraspora pellucida</name>
    <dbReference type="NCBI Taxonomy" id="1433469"/>
    <lineage>
        <taxon>Eukaryota</taxon>
        <taxon>Fungi</taxon>
        <taxon>Fungi incertae sedis</taxon>
        <taxon>Mucoromycota</taxon>
        <taxon>Glomeromycotina</taxon>
        <taxon>Glomeromycetes</taxon>
        <taxon>Diversisporales</taxon>
        <taxon>Gigasporaceae</taxon>
        <taxon>Cetraspora</taxon>
    </lineage>
</organism>
<protein>
    <submittedName>
        <fullName evidence="6">4888_t:CDS:1</fullName>
    </submittedName>
</protein>
<dbReference type="InterPro" id="IPR010750">
    <property type="entry name" value="SGF29_tudor-like_dom"/>
</dbReference>
<dbReference type="InterPro" id="IPR047288">
    <property type="entry name" value="Tudor_SGF29_rpt1"/>
</dbReference>
<name>A0A9N9BR86_9GLOM</name>
<sequence length="210" mass="23966">MKKYIGYVAPDVEGILKALYKKAIDQAVREEDMCKTITKLIDKYHALKSDKDFRTHSGLSTDENIYKKKKSKDAATLMKKSKVLQSKGRSIIKNGTYVAAKQPKHKDIEENWILAIVVGYISEIKRRFFVPSKNVLIIPKPGEMWLPEFSQSSTVIALYPGTTCFYKADVVLPPSKISIPLKYLLTFEDDDNAERYVDAHYVLDVPKETK</sequence>
<dbReference type="Pfam" id="PF07039">
    <property type="entry name" value="SGF29_Tudor"/>
    <property type="match status" value="1"/>
</dbReference>
<dbReference type="InterPro" id="IPR037802">
    <property type="entry name" value="SGF29"/>
</dbReference>
<comment type="subcellular location">
    <subcellularLocation>
        <location evidence="1">Nucleus</location>
    </subcellularLocation>
</comment>
<dbReference type="OrthoDB" id="10265994at2759"/>
<evidence type="ECO:0000256" key="3">
    <source>
        <dbReference type="ARBA" id="ARBA00023163"/>
    </source>
</evidence>
<dbReference type="Proteomes" id="UP000789759">
    <property type="component" value="Unassembled WGS sequence"/>
</dbReference>
<dbReference type="InterPro" id="IPR047287">
    <property type="entry name" value="Tudor_SGF29_rpt2"/>
</dbReference>
<dbReference type="CDD" id="cd20394">
    <property type="entry name" value="Tudor_SGF29_rpt2"/>
    <property type="match status" value="1"/>
</dbReference>
<evidence type="ECO:0000313" key="6">
    <source>
        <dbReference type="EMBL" id="CAG8573248.1"/>
    </source>
</evidence>